<accession>J9FEH3</accession>
<gene>
    <name evidence="1" type="ORF">EVA_18579</name>
</gene>
<reference evidence="1" key="1">
    <citation type="journal article" date="2012" name="PLoS ONE">
        <title>Gene sets for utilization of primary and secondary nutrition supplies in the distal gut of endangered iberian lynx.</title>
        <authorList>
            <person name="Alcaide M."/>
            <person name="Messina E."/>
            <person name="Richter M."/>
            <person name="Bargiela R."/>
            <person name="Peplies J."/>
            <person name="Huws S.A."/>
            <person name="Newbold C.J."/>
            <person name="Golyshin P.N."/>
            <person name="Simon M.A."/>
            <person name="Lopez G."/>
            <person name="Yakimov M.M."/>
            <person name="Ferrer M."/>
        </authorList>
    </citation>
    <scope>NUCLEOTIDE SEQUENCE</scope>
</reference>
<dbReference type="AlphaFoldDB" id="J9FEH3"/>
<name>J9FEH3_9ZZZZ</name>
<proteinExistence type="predicted"/>
<sequence>MQTIKKDARQGGYTVQATRNDARQGVCTVRTTKKDARQEVRIVRAIKREVNTLDRGFRQGYPSETRTGTGLFFLFPSREKRHRDASGSPFLTFPSLS</sequence>
<dbReference type="EMBL" id="AMCI01007041">
    <property type="protein sequence ID" value="EJW93316.1"/>
    <property type="molecule type" value="Genomic_DNA"/>
</dbReference>
<evidence type="ECO:0000313" key="1">
    <source>
        <dbReference type="EMBL" id="EJW93316.1"/>
    </source>
</evidence>
<organism evidence="1">
    <name type="scientific">gut metagenome</name>
    <dbReference type="NCBI Taxonomy" id="749906"/>
    <lineage>
        <taxon>unclassified sequences</taxon>
        <taxon>metagenomes</taxon>
        <taxon>organismal metagenomes</taxon>
    </lineage>
</organism>
<protein>
    <submittedName>
        <fullName evidence="1">Uncharacterized protein</fullName>
    </submittedName>
</protein>
<comment type="caution">
    <text evidence="1">The sequence shown here is derived from an EMBL/GenBank/DDBJ whole genome shotgun (WGS) entry which is preliminary data.</text>
</comment>